<reference evidence="8 9" key="1">
    <citation type="journal article" date="2021" name="Elife">
        <title>Chloroplast acquisition without the gene transfer in kleptoplastic sea slugs, Plakobranchus ocellatus.</title>
        <authorList>
            <person name="Maeda T."/>
            <person name="Takahashi S."/>
            <person name="Yoshida T."/>
            <person name="Shimamura S."/>
            <person name="Takaki Y."/>
            <person name="Nagai Y."/>
            <person name="Toyoda A."/>
            <person name="Suzuki Y."/>
            <person name="Arimoto A."/>
            <person name="Ishii H."/>
            <person name="Satoh N."/>
            <person name="Nishiyama T."/>
            <person name="Hasebe M."/>
            <person name="Maruyama T."/>
            <person name="Minagawa J."/>
            <person name="Obokata J."/>
            <person name="Shigenobu S."/>
        </authorList>
    </citation>
    <scope>NUCLEOTIDE SEQUENCE [LARGE SCALE GENOMIC DNA]</scope>
</reference>
<keyword evidence="4" id="KW-0223">Dioxygenase</keyword>
<keyword evidence="9" id="KW-1185">Reference proteome</keyword>
<comment type="caution">
    <text evidence="8">The sequence shown here is derived from an EMBL/GenBank/DDBJ whole genome shotgun (WGS) entry which is preliminary data.</text>
</comment>
<dbReference type="InterPro" id="IPR006620">
    <property type="entry name" value="Pro_4_hyd_alph"/>
</dbReference>
<evidence type="ECO:0000313" key="9">
    <source>
        <dbReference type="Proteomes" id="UP000735302"/>
    </source>
</evidence>
<evidence type="ECO:0000259" key="7">
    <source>
        <dbReference type="PROSITE" id="PS51471"/>
    </source>
</evidence>
<dbReference type="GO" id="GO:0031418">
    <property type="term" value="F:L-ascorbic acid binding"/>
    <property type="evidence" value="ECO:0007669"/>
    <property type="project" value="UniProtKB-KW"/>
</dbReference>
<dbReference type="InterPro" id="IPR045054">
    <property type="entry name" value="P4HA-like"/>
</dbReference>
<dbReference type="GO" id="GO:0005783">
    <property type="term" value="C:endoplasmic reticulum"/>
    <property type="evidence" value="ECO:0007669"/>
    <property type="project" value="TreeGrafter"/>
</dbReference>
<dbReference type="SMART" id="SM00702">
    <property type="entry name" value="P4Hc"/>
    <property type="match status" value="1"/>
</dbReference>
<evidence type="ECO:0000256" key="1">
    <source>
        <dbReference type="ARBA" id="ARBA00001961"/>
    </source>
</evidence>
<organism evidence="8 9">
    <name type="scientific">Plakobranchus ocellatus</name>
    <dbReference type="NCBI Taxonomy" id="259542"/>
    <lineage>
        <taxon>Eukaryota</taxon>
        <taxon>Metazoa</taxon>
        <taxon>Spiralia</taxon>
        <taxon>Lophotrochozoa</taxon>
        <taxon>Mollusca</taxon>
        <taxon>Gastropoda</taxon>
        <taxon>Heterobranchia</taxon>
        <taxon>Euthyneura</taxon>
        <taxon>Panpulmonata</taxon>
        <taxon>Sacoglossa</taxon>
        <taxon>Placobranchoidea</taxon>
        <taxon>Plakobranchidae</taxon>
        <taxon>Plakobranchus</taxon>
    </lineage>
</organism>
<dbReference type="PANTHER" id="PTHR10869">
    <property type="entry name" value="PROLYL 4-HYDROXYLASE ALPHA SUBUNIT"/>
    <property type="match status" value="1"/>
</dbReference>
<keyword evidence="3" id="KW-0847">Vitamin C</keyword>
<feature type="domain" description="Fe2OG dioxygenase" evidence="7">
    <location>
        <begin position="5"/>
        <end position="121"/>
    </location>
</feature>
<comment type="cofactor">
    <cofactor evidence="1">
        <name>L-ascorbate</name>
        <dbReference type="ChEBI" id="CHEBI:38290"/>
    </cofactor>
</comment>
<dbReference type="PROSITE" id="PS51471">
    <property type="entry name" value="FE2OG_OXY"/>
    <property type="match status" value="1"/>
</dbReference>
<dbReference type="InterPro" id="IPR005123">
    <property type="entry name" value="Oxoglu/Fe-dep_dioxygenase_dom"/>
</dbReference>
<sequence length="121" mass="13471">MEVDTPSEMFQVVNYGLGGLYAPHEDSVRASRDLGAETSRQFKRSGDRMATWMFYLSDVQLGGATVFPALNLSVVPVKGSAVLWYNLLRNGSPDTRLVHAGCPVIIGDKWGKRLWEEKLKL</sequence>
<evidence type="ECO:0000313" key="8">
    <source>
        <dbReference type="EMBL" id="GFN82226.1"/>
    </source>
</evidence>
<keyword evidence="6" id="KW-0408">Iron</keyword>
<dbReference type="Pfam" id="PF13640">
    <property type="entry name" value="2OG-FeII_Oxy_3"/>
    <property type="match status" value="1"/>
</dbReference>
<evidence type="ECO:0000256" key="2">
    <source>
        <dbReference type="ARBA" id="ARBA00022723"/>
    </source>
</evidence>
<keyword evidence="2" id="KW-0479">Metal-binding</keyword>
<evidence type="ECO:0000256" key="4">
    <source>
        <dbReference type="ARBA" id="ARBA00022964"/>
    </source>
</evidence>
<dbReference type="Gene3D" id="2.60.120.620">
    <property type="entry name" value="q2cbj1_9rhob like domain"/>
    <property type="match status" value="1"/>
</dbReference>
<accession>A0AAV3YIN1</accession>
<evidence type="ECO:0000256" key="3">
    <source>
        <dbReference type="ARBA" id="ARBA00022896"/>
    </source>
</evidence>
<proteinExistence type="predicted"/>
<keyword evidence="5" id="KW-0560">Oxidoreductase</keyword>
<dbReference type="GO" id="GO:0004656">
    <property type="term" value="F:procollagen-proline 4-dioxygenase activity"/>
    <property type="evidence" value="ECO:0007669"/>
    <property type="project" value="TreeGrafter"/>
</dbReference>
<name>A0AAV3YIN1_9GAST</name>
<evidence type="ECO:0000256" key="5">
    <source>
        <dbReference type="ARBA" id="ARBA00023002"/>
    </source>
</evidence>
<protein>
    <submittedName>
        <fullName evidence="8">Prolyl 4-hydroxylase subunit alpha-1-like</fullName>
    </submittedName>
</protein>
<evidence type="ECO:0000256" key="6">
    <source>
        <dbReference type="ARBA" id="ARBA00023004"/>
    </source>
</evidence>
<gene>
    <name evidence="8" type="ORF">PoB_000873200</name>
</gene>
<dbReference type="EMBL" id="BLXT01000976">
    <property type="protein sequence ID" value="GFN82226.1"/>
    <property type="molecule type" value="Genomic_DNA"/>
</dbReference>
<dbReference type="Proteomes" id="UP000735302">
    <property type="component" value="Unassembled WGS sequence"/>
</dbReference>
<dbReference type="GO" id="GO:0005506">
    <property type="term" value="F:iron ion binding"/>
    <property type="evidence" value="ECO:0007669"/>
    <property type="project" value="InterPro"/>
</dbReference>
<dbReference type="PANTHER" id="PTHR10869:SF244">
    <property type="entry name" value="PROLYL 4-HYDROXYLASE SUBUNIT ALPHA-2"/>
    <property type="match status" value="1"/>
</dbReference>
<dbReference type="AlphaFoldDB" id="A0AAV3YIN1"/>
<dbReference type="InterPro" id="IPR044862">
    <property type="entry name" value="Pro_4_hyd_alph_FE2OG_OXY"/>
</dbReference>